<organism evidence="7 8">
    <name type="scientific">candidate division WWE3 bacterium RIFCSPLOWO2_12_FULL_36_10</name>
    <dbReference type="NCBI Taxonomy" id="1802630"/>
    <lineage>
        <taxon>Bacteria</taxon>
        <taxon>Katanobacteria</taxon>
    </lineage>
</organism>
<evidence type="ECO:0000256" key="1">
    <source>
        <dbReference type="ARBA" id="ARBA00009943"/>
    </source>
</evidence>
<evidence type="ECO:0000256" key="2">
    <source>
        <dbReference type="ARBA" id="ARBA00022679"/>
    </source>
</evidence>
<evidence type="ECO:0000256" key="5">
    <source>
        <dbReference type="ARBA" id="ARBA00023315"/>
    </source>
</evidence>
<dbReference type="Proteomes" id="UP000177763">
    <property type="component" value="Unassembled WGS sequence"/>
</dbReference>
<keyword evidence="2" id="KW-0808">Transferase</keyword>
<dbReference type="InterPro" id="IPR003447">
    <property type="entry name" value="FEMABX"/>
</dbReference>
<dbReference type="STRING" id="1802630.A3H26_03105"/>
<dbReference type="PANTHER" id="PTHR36174:SF1">
    <property type="entry name" value="LIPID II:GLYCINE GLYCYLTRANSFERASE"/>
    <property type="match status" value="1"/>
</dbReference>
<keyword evidence="3" id="KW-0133">Cell shape</keyword>
<dbReference type="AlphaFoldDB" id="A0A1F4VJ97"/>
<dbReference type="InterPro" id="IPR050644">
    <property type="entry name" value="PG_Glycine_Bridge_Synth"/>
</dbReference>
<dbReference type="Gene3D" id="3.40.630.30">
    <property type="match status" value="1"/>
</dbReference>
<dbReference type="EMBL" id="MEVN01000018">
    <property type="protein sequence ID" value="OGC57271.1"/>
    <property type="molecule type" value="Genomic_DNA"/>
</dbReference>
<dbReference type="Pfam" id="PF02388">
    <property type="entry name" value="FemAB"/>
    <property type="match status" value="2"/>
</dbReference>
<dbReference type="InterPro" id="IPR016181">
    <property type="entry name" value="Acyl_CoA_acyltransferase"/>
</dbReference>
<proteinExistence type="inferred from homology"/>
<comment type="similarity">
    <text evidence="1">Belongs to the FemABX family.</text>
</comment>
<evidence type="ECO:0000313" key="7">
    <source>
        <dbReference type="EMBL" id="OGC57271.1"/>
    </source>
</evidence>
<dbReference type="GO" id="GO:0008360">
    <property type="term" value="P:regulation of cell shape"/>
    <property type="evidence" value="ECO:0007669"/>
    <property type="project" value="UniProtKB-KW"/>
</dbReference>
<comment type="caution">
    <text evidence="7">The sequence shown here is derived from an EMBL/GenBank/DDBJ whole genome shotgun (WGS) entry which is preliminary data.</text>
</comment>
<dbReference type="PROSITE" id="PS51191">
    <property type="entry name" value="FEMABX"/>
    <property type="match status" value="1"/>
</dbReference>
<name>A0A1F4VJ97_UNCKA</name>
<reference evidence="7 8" key="1">
    <citation type="journal article" date="2016" name="Nat. Commun.">
        <title>Thousands of microbial genomes shed light on interconnected biogeochemical processes in an aquifer system.</title>
        <authorList>
            <person name="Anantharaman K."/>
            <person name="Brown C.T."/>
            <person name="Hug L.A."/>
            <person name="Sharon I."/>
            <person name="Castelle C.J."/>
            <person name="Probst A.J."/>
            <person name="Thomas B.C."/>
            <person name="Singh A."/>
            <person name="Wilkins M.J."/>
            <person name="Karaoz U."/>
            <person name="Brodie E.L."/>
            <person name="Williams K.H."/>
            <person name="Hubbard S.S."/>
            <person name="Banfield J.F."/>
        </authorList>
    </citation>
    <scope>NUCLEOTIDE SEQUENCE [LARGE SCALE GENOMIC DNA]</scope>
</reference>
<dbReference type="GO" id="GO:0009252">
    <property type="term" value="P:peptidoglycan biosynthetic process"/>
    <property type="evidence" value="ECO:0007669"/>
    <property type="project" value="UniProtKB-KW"/>
</dbReference>
<gene>
    <name evidence="7" type="ORF">A3H26_03105</name>
</gene>
<evidence type="ECO:0000256" key="6">
    <source>
        <dbReference type="ARBA" id="ARBA00023316"/>
    </source>
</evidence>
<evidence type="ECO:0008006" key="9">
    <source>
        <dbReference type="Google" id="ProtNLM"/>
    </source>
</evidence>
<accession>A0A1F4VJ97</accession>
<dbReference type="GO" id="GO:0071555">
    <property type="term" value="P:cell wall organization"/>
    <property type="evidence" value="ECO:0007669"/>
    <property type="project" value="UniProtKB-KW"/>
</dbReference>
<evidence type="ECO:0000256" key="3">
    <source>
        <dbReference type="ARBA" id="ARBA00022960"/>
    </source>
</evidence>
<evidence type="ECO:0000256" key="4">
    <source>
        <dbReference type="ARBA" id="ARBA00022984"/>
    </source>
</evidence>
<keyword evidence="4" id="KW-0573">Peptidoglycan synthesis</keyword>
<keyword evidence="5" id="KW-0012">Acyltransferase</keyword>
<sequence>MKNHVVQSKEWGEFKTKYGTPAVRVGNIQYTIHKVPYTGDFYAYCPKVNPIDINYEEVQDSLIKNNCIAINFDIPNVIKGSENESRAVEIFESKCKKSPKDTFAKFNILLDISKSEEEILNNMHKKHRYNIKYSQRNGVTVRKAENENDYDIFYTLLKDTAERQKYYIHPKGYYKKIWEQMGVQNIGTSKSSTICHILIAELNSEPVASWMLFTYEGVLYYPYGGSSTQHKNLYASNLICWESILLGKKMGCENFDMWGAAKDPNDEEDSWQGFTNFKLKFGGKHVEYINSYDFVINEQMYNAFNIAQKVRWAILKLLK</sequence>
<evidence type="ECO:0000313" key="8">
    <source>
        <dbReference type="Proteomes" id="UP000177763"/>
    </source>
</evidence>
<dbReference type="GO" id="GO:0016755">
    <property type="term" value="F:aminoacyltransferase activity"/>
    <property type="evidence" value="ECO:0007669"/>
    <property type="project" value="InterPro"/>
</dbReference>
<protein>
    <recommendedName>
        <fullName evidence="9">BioF2-like acetyltransferase domain-containing protein</fullName>
    </recommendedName>
</protein>
<dbReference type="PANTHER" id="PTHR36174">
    <property type="entry name" value="LIPID II:GLYCINE GLYCYLTRANSFERASE"/>
    <property type="match status" value="1"/>
</dbReference>
<keyword evidence="6" id="KW-0961">Cell wall biogenesis/degradation</keyword>
<dbReference type="SUPFAM" id="SSF55729">
    <property type="entry name" value="Acyl-CoA N-acyltransferases (Nat)"/>
    <property type="match status" value="1"/>
</dbReference>